<feature type="compositionally biased region" description="Polar residues" evidence="1">
    <location>
        <begin position="1747"/>
        <end position="1757"/>
    </location>
</feature>
<reference evidence="4" key="2">
    <citation type="submission" date="2025-08" db="UniProtKB">
        <authorList>
            <consortium name="Ensembl"/>
        </authorList>
    </citation>
    <scope>IDENTIFICATION</scope>
</reference>
<reference evidence="5" key="1">
    <citation type="submission" date="2018-06" db="EMBL/GenBank/DDBJ databases">
        <title>Genome assembly of Danube salmon.</title>
        <authorList>
            <person name="Macqueen D.J."/>
            <person name="Gundappa M.K."/>
        </authorList>
    </citation>
    <scope>NUCLEOTIDE SEQUENCE [LARGE SCALE GENOMIC DNA]</scope>
</reference>
<dbReference type="Pfam" id="PF23314">
    <property type="entry name" value="TASOR_alpha-beta"/>
    <property type="match status" value="1"/>
</dbReference>
<feature type="region of interest" description="Disordered" evidence="1">
    <location>
        <begin position="600"/>
        <end position="622"/>
    </location>
</feature>
<feature type="domain" description="TASOR alpha/beta" evidence="2">
    <location>
        <begin position="2558"/>
        <end position="2653"/>
    </location>
</feature>
<evidence type="ECO:0000313" key="5">
    <source>
        <dbReference type="Proteomes" id="UP000314982"/>
    </source>
</evidence>
<accession>A0A4W5JQS5</accession>
<feature type="region of interest" description="Disordered" evidence="1">
    <location>
        <begin position="1676"/>
        <end position="1757"/>
    </location>
</feature>
<evidence type="ECO:0008006" key="6">
    <source>
        <dbReference type="Google" id="ProtNLM"/>
    </source>
</evidence>
<evidence type="ECO:0000259" key="2">
    <source>
        <dbReference type="Pfam" id="PF23314"/>
    </source>
</evidence>
<feature type="region of interest" description="Disordered" evidence="1">
    <location>
        <begin position="232"/>
        <end position="347"/>
    </location>
</feature>
<dbReference type="Pfam" id="PF24630">
    <property type="entry name" value="PIN_TASOR"/>
    <property type="match status" value="1"/>
</dbReference>
<name>A0A4W5JQS5_9TELE</name>
<feature type="domain" description="TASOR PIN" evidence="3">
    <location>
        <begin position="2657"/>
        <end position="2793"/>
    </location>
</feature>
<dbReference type="Proteomes" id="UP000314982">
    <property type="component" value="Unassembled WGS sequence"/>
</dbReference>
<feature type="compositionally biased region" description="Polar residues" evidence="1">
    <location>
        <begin position="1869"/>
        <end position="1887"/>
    </location>
</feature>
<dbReference type="GO" id="GO:0045814">
    <property type="term" value="P:negative regulation of gene expression, epigenetic"/>
    <property type="evidence" value="ECO:0007669"/>
    <property type="project" value="InterPro"/>
</dbReference>
<dbReference type="InterPro" id="IPR056243">
    <property type="entry name" value="TASOR_ab_dom"/>
</dbReference>
<reference evidence="4" key="3">
    <citation type="submission" date="2025-09" db="UniProtKB">
        <authorList>
            <consortium name="Ensembl"/>
        </authorList>
    </citation>
    <scope>IDENTIFICATION</scope>
</reference>
<organism evidence="4 5">
    <name type="scientific">Hucho hucho</name>
    <name type="common">huchen</name>
    <dbReference type="NCBI Taxonomy" id="62062"/>
    <lineage>
        <taxon>Eukaryota</taxon>
        <taxon>Metazoa</taxon>
        <taxon>Chordata</taxon>
        <taxon>Craniata</taxon>
        <taxon>Vertebrata</taxon>
        <taxon>Euteleostomi</taxon>
        <taxon>Actinopterygii</taxon>
        <taxon>Neopterygii</taxon>
        <taxon>Teleostei</taxon>
        <taxon>Protacanthopterygii</taxon>
        <taxon>Salmoniformes</taxon>
        <taxon>Salmonidae</taxon>
        <taxon>Salmoninae</taxon>
        <taxon>Hucho</taxon>
    </lineage>
</organism>
<feature type="region of interest" description="Disordered" evidence="1">
    <location>
        <begin position="1859"/>
        <end position="1890"/>
    </location>
</feature>
<keyword evidence="5" id="KW-1185">Reference proteome</keyword>
<evidence type="ECO:0000256" key="1">
    <source>
        <dbReference type="SAM" id="MobiDB-lite"/>
    </source>
</evidence>
<evidence type="ECO:0000313" key="4">
    <source>
        <dbReference type="Ensembl" id="ENSHHUP00000002119.1"/>
    </source>
</evidence>
<dbReference type="GO" id="GO:0005654">
    <property type="term" value="C:nucleoplasm"/>
    <property type="evidence" value="ECO:0007669"/>
    <property type="project" value="TreeGrafter"/>
</dbReference>
<feature type="region of interest" description="Disordered" evidence="1">
    <location>
        <begin position="481"/>
        <end position="512"/>
    </location>
</feature>
<feature type="compositionally biased region" description="Polar residues" evidence="1">
    <location>
        <begin position="1688"/>
        <end position="1698"/>
    </location>
</feature>
<feature type="region of interest" description="Disordered" evidence="1">
    <location>
        <begin position="385"/>
        <end position="413"/>
    </location>
</feature>
<sequence>MAVDGAIKMSDLRQKLPKAIFETCFIGEVSLEGMGWSLYELAPSEAEDTSLSQLTQELKEKDLALAIQLNDSGFLILLHSSHFLTYEDAGSNKPEVLQGMFVFPDSRAIQRDTKICSKKPSLSPEGLQVVPALNYAETEVEKCLPEQSGELRGLLEQHIQSYAALIHPGLTISPSREASIFPDQFDVPDALKYLYSTPKWTEMGWKCLKSYFHQPGSFELSVSRATELLAAGREERGDEPDDDVYYCLSSPEGPPMTPASLGGPEEEQSGGQSPGDTADTATYISNAPAVSTEDFEKPGMTKADSNAPKKRVEEEKNLPSKVVQDKVQHVQPKEVPEEVPSDLTKPAVPAGDFGKFVLKKADSNAPATSLIPKEVQNELPYDFSQPVVSADDSGKPGKNKAVPGVGVEDEGTNLNPEEVQVDGQKEVKEKMLSDLSQLAVSAENLRKAGPAALGKADCKVPEVGVANEGTNLHLKEVQKDMPSGLSQPAVSEEELKKPGPALATKPKGTAVETGVEDKGWDLPKEVQEEVPCDLSQLAVSAKVFAIAGMTVMTKATEVTEVSTSPASGDLPTVLVITATERTATVVPHNENVGLINTESITKNSSSLPPTKVQEEGGSAVNGQCGKANEVNNSSISDWRKRPRKRRRFSGLGKRVLRSSAADFEEEETEKKGCLDLSKVYSLKKRKDRTDVVKLNPWKNKERMDVTQVRPLKMQRELMNLTLDPPLKKKERLDVTQVHPMKMQREVMNLIQDLPLKKKKESKDSINLYPFKSKESIDLIHDGHPLKKKTDRWDLKAIISECGRIFVPHGSEVIAKDIESLKVIGKVIDHKQCADEMMVEACIKVPQPIETGDEPGLELIKSDENKDSHIWSSDSKDHPPEVKMADVDKMASQNPSELDQNKDMDFPSLEKHKKKSKFVAISLSKLKTVFSRRGKRKTPLKPVSEDQMLPLDKKSKADTGIDKMESVHLSNSCKDTPDRTTGAAAVAKEQTFGLDPKFALALGLTPRELHNNAPKSPEKSDIPLKKDIQSRLDLVTPQATSDQMSEALPSSPSATITLTGRGRPLKKKCKPADSIRKKWWLHYHTPASFEKEKVAQPISSQLLTLNPDVRRVVSRGRTRTVKKDASDASCPPADALTLLADLAISTSNDKVLDQQPDHLALQQQECCPGLVISDNSVKDGSSPHEPDGEPESVLHALLKHPSSARLKLPPQSPSPKGLVVGSGERVVLVSQEHSYSLPPSSSLLLGLSGSTLQVPISEGLQPHRKDMVYGDGTQELQAFLCQEQDQNRKELREEPGMAPESMSKGIGRRQKFRRLRRFIEKDGSVQVTRLWKENYDFNSDSKFTNDPTDKTVIRALHGPWDFNIKDTNEQVQLIIHMWIGLFYSRSTARFFQADPSLLCMEENDSIEVDHGMVQAQVTSETKTSSPAYIALSKIPEPEVLDLSNVGKKESQPLSLEPEVYRDRVDSMMSDKGSELDDDDDETNNHENDSNGILQTDVSPNRRTLESDGSYILLCEQAASVHINQEKVLEAQRTAQGLEGKAKKEIQKEESCHDGEQNIASLKTMESKDVDEAQQVEDNDSVKTMSCTEVLGDGDVTNMADRVEHNESEPRDGSYVAICDGSESKTHKAYQSVKDSVEAAKPEAMHVGKDTTNKEINAQPAGNDSIDKALKAMHDEKIPKDVSRDDGNSKNEVQTALQEGNDTRGEALPAGNYVKDSGDEAAPAVGGGNNSVAETPPEISHNENDSQKETQSVVHGGNDSTLPVKLYSKLYIDEELTAVNDRNASPDEVQPMEQLGNVSVGTTRVLLEMQGETKSKAEVLTTRVFPVCDGNTPCVGEFDTPIQSKDVSGEAKTTVVETDFNGIRDSKDQKQISMPGQSKSDIDTQGPQHSQDETLEVLTGQVEIPLIGVGIPREDITHTDVLHSHSQTSETVRAQIEIPFIGVELPFIGVKDIKDMLWTEPRKKPIATSTPLNTPYTSSKEKNNYNPYSNMRLTPAEQDLYALSSQDSLHSFPDSYLKTHSTLTQKAAFSVPSIHLEVLSKETTERTLTRDLSEIALEGDTNLCPASTEISIQSIRQSIPGVSGPTAASQNLSVHNFTKPHPYTQQLAMAVNLSKSEGSRGEYSWKEEQTNIDPMSSDVLKSKQTDAPVHSNANPHPYNTPYVTEMRRQIASLQDYVMDESEEPAVEQDNIESSLETNWISDDQHASSTSQLNKTKLDFINSLRQYQQWDKREFDDVLDFSKQGTSSSVTFQSEESDKIFTRMEENKQDWLKYCRSERSGNTSKSQIDLDDEHKEVSSFAKPCLVTVLDQKGNRITYENYPVLKPSTSMHTWTVPNSNRQGSSSFLEFSKRWDDTHNADESDLTQSSMDLETLIFSERMNKMLKRKRKSSSSSRYNRSKHHRSNVEERDSSCSPAVTVHFSSLQEQEGSEENCEGLPSLAGQKLKIDMPERKGMPEETDRDMPQHLQKLSYTKSSEMTHVKVSDLVAESFEAYHAMMTEVCAGRKYPHRTERLKREEAKRNSLPKSQAPSKDKDFCGQMKKDMYDSLHDHLNSVVKQSCKNKFRFYILVTSDDPFFKETKELLEAEGHIAVEQSQFCLGKDSPSSPLYIILRNEDIAEHICEVPQLLELKKSQNVLFAGIDRPDDIVNLTHQELFSKGGFVVFEGAALDTLSLNNIKKMSGFLEGLSKKGKWKWLLHYRDSRKLKENARSSAEAQGKKSFMDVCQEAGMVEVLPYHECDVISRTRPNYLHCLVRLQVQNVSARLPVFITDTTADKAFAKHGIFTMNINSFLLISQSDTCTIS</sequence>
<feature type="region of interest" description="Disordered" evidence="1">
    <location>
        <begin position="1286"/>
        <end position="1306"/>
    </location>
</feature>
<feature type="region of interest" description="Disordered" evidence="1">
    <location>
        <begin position="2512"/>
        <end position="2532"/>
    </location>
</feature>
<evidence type="ECO:0000259" key="3">
    <source>
        <dbReference type="Pfam" id="PF24630"/>
    </source>
</evidence>
<dbReference type="GeneTree" id="ENSGT00530000063735"/>
<feature type="compositionally biased region" description="Polar residues" evidence="1">
    <location>
        <begin position="1490"/>
        <end position="1500"/>
    </location>
</feature>
<protein>
    <recommendedName>
        <fullName evidence="6">DUF3715 domain-containing protein</fullName>
    </recommendedName>
</protein>
<dbReference type="PANTHER" id="PTHR16207">
    <property type="entry name" value="SET DOMAIN-CONTAINING PROTEIN"/>
    <property type="match status" value="1"/>
</dbReference>
<feature type="region of interest" description="Disordered" evidence="1">
    <location>
        <begin position="2381"/>
        <end position="2412"/>
    </location>
</feature>
<dbReference type="InterPro" id="IPR056242">
    <property type="entry name" value="PIN_TASOR"/>
</dbReference>
<feature type="region of interest" description="Disordered" evidence="1">
    <location>
        <begin position="1966"/>
        <end position="1985"/>
    </location>
</feature>
<dbReference type="STRING" id="62062.ENSHHUP00000002119"/>
<feature type="region of interest" description="Disordered" evidence="1">
    <location>
        <begin position="1441"/>
        <end position="1500"/>
    </location>
</feature>
<feature type="compositionally biased region" description="Basic and acidic residues" evidence="1">
    <location>
        <begin position="1676"/>
        <end position="1687"/>
    </location>
</feature>
<proteinExistence type="predicted"/>
<feature type="compositionally biased region" description="Basic and acidic residues" evidence="1">
    <location>
        <begin position="310"/>
        <end position="336"/>
    </location>
</feature>
<dbReference type="Ensembl" id="ENSHHUT00000002193.1">
    <property type="protein sequence ID" value="ENSHHUP00000002119.1"/>
    <property type="gene ID" value="ENSHHUG00000001375.1"/>
</dbReference>
<dbReference type="PANTHER" id="PTHR16207:SF10">
    <property type="entry name" value="PROTEIN TASOR 2"/>
    <property type="match status" value="1"/>
</dbReference>
<dbReference type="InterPro" id="IPR046432">
    <property type="entry name" value="TASOR"/>
</dbReference>
<feature type="compositionally biased region" description="Polar residues" evidence="1">
    <location>
        <begin position="279"/>
        <end position="289"/>
    </location>
</feature>
<feature type="region of interest" description="Disordered" evidence="1">
    <location>
        <begin position="1171"/>
        <end position="1190"/>
    </location>
</feature>